<proteinExistence type="predicted"/>
<name>A0A1Y4SXY9_9FIRM</name>
<comment type="caution">
    <text evidence="2">The sequence shown here is derived from an EMBL/GenBank/DDBJ whole genome shotgun (WGS) entry which is preliminary data.</text>
</comment>
<feature type="transmembrane region" description="Helical" evidence="1">
    <location>
        <begin position="31"/>
        <end position="52"/>
    </location>
</feature>
<reference evidence="2 3" key="1">
    <citation type="journal article" date="2018" name="BMC Genomics">
        <title>Whole genome sequencing and function prediction of 133 gut anaerobes isolated from chicken caecum in pure cultures.</title>
        <authorList>
            <person name="Medvecky M."/>
            <person name="Cejkova D."/>
            <person name="Polansky O."/>
            <person name="Karasova D."/>
            <person name="Kubasova T."/>
            <person name="Cizek A."/>
            <person name="Rychlik I."/>
        </authorList>
    </citation>
    <scope>NUCLEOTIDE SEQUENCE [LARGE SCALE GENOMIC DNA]</scope>
    <source>
        <strain evidence="2 3">An13</strain>
    </source>
</reference>
<dbReference type="RefSeq" id="WP_087357790.1">
    <property type="nucleotide sequence ID" value="NZ_AP031415.1"/>
</dbReference>
<evidence type="ECO:0000256" key="1">
    <source>
        <dbReference type="SAM" id="Phobius"/>
    </source>
</evidence>
<evidence type="ECO:0000313" key="3">
    <source>
        <dbReference type="Proteomes" id="UP000195305"/>
    </source>
</evidence>
<protein>
    <submittedName>
        <fullName evidence="2">Uncharacterized protein</fullName>
    </submittedName>
</protein>
<accession>A0A1Y4SXY9</accession>
<feature type="transmembrane region" description="Helical" evidence="1">
    <location>
        <begin position="7"/>
        <end position="25"/>
    </location>
</feature>
<sequence>MKKLIEIFGLGVLMILGGSMADYYLSTFSLMLVYSGIAVMIWGEVLFIWRIIQKCIHWFKKSIDSQTE</sequence>
<dbReference type="OrthoDB" id="1655093at2"/>
<keyword evidence="1" id="KW-0472">Membrane</keyword>
<evidence type="ECO:0000313" key="2">
    <source>
        <dbReference type="EMBL" id="OUQ34765.1"/>
    </source>
</evidence>
<gene>
    <name evidence="2" type="ORF">B5E75_05530</name>
</gene>
<keyword evidence="1" id="KW-1133">Transmembrane helix</keyword>
<organism evidence="2 3">
    <name type="scientific">Massilimicrobiota timonensis</name>
    <dbReference type="NCBI Taxonomy" id="1776392"/>
    <lineage>
        <taxon>Bacteria</taxon>
        <taxon>Bacillati</taxon>
        <taxon>Bacillota</taxon>
        <taxon>Erysipelotrichia</taxon>
        <taxon>Erysipelotrichales</taxon>
        <taxon>Erysipelotrichaceae</taxon>
        <taxon>Massilimicrobiota</taxon>
    </lineage>
</organism>
<dbReference type="EMBL" id="NFLJ01000013">
    <property type="protein sequence ID" value="OUQ34765.1"/>
    <property type="molecule type" value="Genomic_DNA"/>
</dbReference>
<keyword evidence="1" id="KW-0812">Transmembrane</keyword>
<dbReference type="Proteomes" id="UP000195305">
    <property type="component" value="Unassembled WGS sequence"/>
</dbReference>
<keyword evidence="3" id="KW-1185">Reference proteome</keyword>
<dbReference type="AlphaFoldDB" id="A0A1Y4SXY9"/>